<evidence type="ECO:0000313" key="2">
    <source>
        <dbReference type="Proteomes" id="UP000270616"/>
    </source>
</evidence>
<comment type="caution">
    <text evidence="1">The sequence shown here is derived from an EMBL/GenBank/DDBJ whole genome shotgun (WGS) entry which is preliminary data.</text>
</comment>
<gene>
    <name evidence="1" type="ORF">EDL96_09450</name>
</gene>
<proteinExistence type="predicted"/>
<evidence type="ECO:0000313" key="1">
    <source>
        <dbReference type="EMBL" id="ROZ62712.1"/>
    </source>
</evidence>
<dbReference type="Proteomes" id="UP000270616">
    <property type="component" value="Unassembled WGS sequence"/>
</dbReference>
<dbReference type="EMBL" id="RKMF01000011">
    <property type="protein sequence ID" value="ROZ62712.1"/>
    <property type="molecule type" value="Genomic_DNA"/>
</dbReference>
<accession>A0A3N3ZP56</accession>
<reference evidence="1 2" key="1">
    <citation type="submission" date="2018-10" db="EMBL/GenBank/DDBJ databases">
        <title>Kocuria sp. M5W7-7, whole genome shotgun sequence.</title>
        <authorList>
            <person name="Tuo L."/>
        </authorList>
    </citation>
    <scope>NUCLEOTIDE SEQUENCE [LARGE SCALE GENOMIC DNA]</scope>
    <source>
        <strain evidence="1 2">M5W7-7</strain>
    </source>
</reference>
<dbReference type="OrthoDB" id="4772393at2"/>
<name>A0A3N3ZP56_9MICC</name>
<protein>
    <submittedName>
        <fullName evidence="1">NYN domain-containing protein</fullName>
    </submittedName>
</protein>
<keyword evidence="2" id="KW-1185">Reference proteome</keyword>
<sequence>MSADQDRQAASGERVTYLVVDGENIDATLGMSLLERKPRPEERPRWERVMQGARKLWDPGSGRKTKGLFFLNGSNGHLPFSFVAALRGFDYQVVPLSGPARVKVVDVGIQRTLDAILEQGHGDVVLATHDIDFLDQLRALLADDRRVAVLCFRELLSAGLHELEEQGLQIVDLEDDFQAFNAPLPRLRIIELDSFDPTRYL</sequence>
<organism evidence="1 2">
    <name type="scientific">Kocuria soli</name>
    <dbReference type="NCBI Taxonomy" id="2485125"/>
    <lineage>
        <taxon>Bacteria</taxon>
        <taxon>Bacillati</taxon>
        <taxon>Actinomycetota</taxon>
        <taxon>Actinomycetes</taxon>
        <taxon>Micrococcales</taxon>
        <taxon>Micrococcaceae</taxon>
        <taxon>Kocuria</taxon>
    </lineage>
</organism>
<dbReference type="Gene3D" id="3.40.50.1010">
    <property type="entry name" value="5'-nuclease"/>
    <property type="match status" value="1"/>
</dbReference>
<dbReference type="AlphaFoldDB" id="A0A3N3ZP56"/>